<proteinExistence type="predicted"/>
<feature type="non-terminal residue" evidence="1">
    <location>
        <position position="1"/>
    </location>
</feature>
<comment type="caution">
    <text evidence="1">The sequence shown here is derived from an EMBL/GenBank/DDBJ whole genome shotgun (WGS) entry which is preliminary data.</text>
</comment>
<evidence type="ECO:0000313" key="2">
    <source>
        <dbReference type="Proteomes" id="UP001266305"/>
    </source>
</evidence>
<gene>
    <name evidence="1" type="ORF">P7K49_008925</name>
</gene>
<evidence type="ECO:0000313" key="1">
    <source>
        <dbReference type="EMBL" id="KAK2114659.1"/>
    </source>
</evidence>
<sequence length="52" mass="5829">IPSTRQNPFPPRKSMLAFDPDYHCRVWSGLVVCCSSSEPSMRGAVCLEEDVE</sequence>
<reference evidence="1 2" key="1">
    <citation type="submission" date="2023-05" db="EMBL/GenBank/DDBJ databases">
        <title>B98-5 Cell Line De Novo Hybrid Assembly: An Optical Mapping Approach.</title>
        <authorList>
            <person name="Kananen K."/>
            <person name="Auerbach J.A."/>
            <person name="Kautto E."/>
            <person name="Blachly J.S."/>
        </authorList>
    </citation>
    <scope>NUCLEOTIDE SEQUENCE [LARGE SCALE GENOMIC DNA]</scope>
    <source>
        <strain evidence="1">B95-8</strain>
        <tissue evidence="1">Cell line</tissue>
    </source>
</reference>
<organism evidence="1 2">
    <name type="scientific">Saguinus oedipus</name>
    <name type="common">Cotton-top tamarin</name>
    <name type="synonym">Oedipomidas oedipus</name>
    <dbReference type="NCBI Taxonomy" id="9490"/>
    <lineage>
        <taxon>Eukaryota</taxon>
        <taxon>Metazoa</taxon>
        <taxon>Chordata</taxon>
        <taxon>Craniata</taxon>
        <taxon>Vertebrata</taxon>
        <taxon>Euteleostomi</taxon>
        <taxon>Mammalia</taxon>
        <taxon>Eutheria</taxon>
        <taxon>Euarchontoglires</taxon>
        <taxon>Primates</taxon>
        <taxon>Haplorrhini</taxon>
        <taxon>Platyrrhini</taxon>
        <taxon>Cebidae</taxon>
        <taxon>Callitrichinae</taxon>
        <taxon>Saguinus</taxon>
    </lineage>
</organism>
<dbReference type="EMBL" id="JASSZA010000004">
    <property type="protein sequence ID" value="KAK2114659.1"/>
    <property type="molecule type" value="Genomic_DNA"/>
</dbReference>
<keyword evidence="2" id="KW-1185">Reference proteome</keyword>
<accession>A0ABQ9VZ43</accession>
<protein>
    <submittedName>
        <fullName evidence="1">Uncharacterized protein</fullName>
    </submittedName>
</protein>
<feature type="non-terminal residue" evidence="1">
    <location>
        <position position="52"/>
    </location>
</feature>
<name>A0ABQ9VZ43_SAGOE</name>
<dbReference type="Proteomes" id="UP001266305">
    <property type="component" value="Unassembled WGS sequence"/>
</dbReference>